<evidence type="ECO:0000256" key="7">
    <source>
        <dbReference type="ARBA" id="ARBA00023270"/>
    </source>
</evidence>
<dbReference type="GO" id="GO:0008675">
    <property type="term" value="F:2-dehydro-3-deoxy-phosphogluconate aldolase activity"/>
    <property type="evidence" value="ECO:0007669"/>
    <property type="project" value="UniProtKB-EC"/>
</dbReference>
<evidence type="ECO:0000256" key="4">
    <source>
        <dbReference type="ARBA" id="ARBA00011233"/>
    </source>
</evidence>
<dbReference type="STRING" id="744872.Spica_0625"/>
<dbReference type="InterPro" id="IPR031338">
    <property type="entry name" value="KDPG/KHG_AS_2"/>
</dbReference>
<evidence type="ECO:0000256" key="5">
    <source>
        <dbReference type="ARBA" id="ARBA00013063"/>
    </source>
</evidence>
<dbReference type="EC" id="4.1.2.14" evidence="5"/>
<dbReference type="NCBIfam" id="NF004325">
    <property type="entry name" value="PRK05718.1"/>
    <property type="match status" value="1"/>
</dbReference>
<dbReference type="EMBL" id="CP002868">
    <property type="protein sequence ID" value="AEJ18779.1"/>
    <property type="molecule type" value="Genomic_DNA"/>
</dbReference>
<dbReference type="Gene3D" id="3.20.20.70">
    <property type="entry name" value="Aldolase class I"/>
    <property type="match status" value="1"/>
</dbReference>
<comment type="similarity">
    <text evidence="3">Belongs to the KHG/KDPG aldolase family.</text>
</comment>
<keyword evidence="8" id="KW-0119">Carbohydrate metabolism</keyword>
<dbReference type="PROSITE" id="PS00160">
    <property type="entry name" value="ALDOLASE_KDPG_KHG_2"/>
    <property type="match status" value="1"/>
</dbReference>
<keyword evidence="6 9" id="KW-0456">Lyase</keyword>
<evidence type="ECO:0000256" key="1">
    <source>
        <dbReference type="ARBA" id="ARBA00000654"/>
    </source>
</evidence>
<comment type="subunit">
    <text evidence="4">Homotrimer.</text>
</comment>
<dbReference type="PROSITE" id="PS00159">
    <property type="entry name" value="ALDOLASE_KDPG_KHG_1"/>
    <property type="match status" value="1"/>
</dbReference>
<keyword evidence="10" id="KW-1185">Reference proteome</keyword>
<protein>
    <recommendedName>
        <fullName evidence="5">2-dehydro-3-deoxy-phosphogluconate aldolase</fullName>
        <ecNumber evidence="5">4.1.2.14</ecNumber>
    </recommendedName>
</protein>
<dbReference type="HOGENOM" id="CLU_075245_0_0_12"/>
<keyword evidence="7" id="KW-0704">Schiff base</keyword>
<evidence type="ECO:0000256" key="2">
    <source>
        <dbReference type="ARBA" id="ARBA00004736"/>
    </source>
</evidence>
<gene>
    <name evidence="9" type="ordered locus">Spica_0625</name>
</gene>
<evidence type="ECO:0000313" key="9">
    <source>
        <dbReference type="EMBL" id="AEJ18779.1"/>
    </source>
</evidence>
<dbReference type="SUPFAM" id="SSF51569">
    <property type="entry name" value="Aldolase"/>
    <property type="match status" value="1"/>
</dbReference>
<evidence type="ECO:0000256" key="6">
    <source>
        <dbReference type="ARBA" id="ARBA00023239"/>
    </source>
</evidence>
<comment type="pathway">
    <text evidence="2">Carbohydrate acid metabolism; 2-dehydro-3-deoxy-D-gluconate degradation; D-glyceraldehyde 3-phosphate and pyruvate from 2-dehydro-3-deoxy-D-gluconate: step 2/2.</text>
</comment>
<dbReference type="InterPro" id="IPR000887">
    <property type="entry name" value="Aldlse_KDPG_KHG"/>
</dbReference>
<dbReference type="PANTHER" id="PTHR30246:SF1">
    <property type="entry name" value="2-DEHYDRO-3-DEOXY-6-PHOSPHOGALACTONATE ALDOLASE-RELATED"/>
    <property type="match status" value="1"/>
</dbReference>
<comment type="catalytic activity">
    <reaction evidence="1">
        <text>2-dehydro-3-deoxy-6-phospho-D-gluconate = D-glyceraldehyde 3-phosphate + pyruvate</text>
        <dbReference type="Rhea" id="RHEA:17089"/>
        <dbReference type="ChEBI" id="CHEBI:15361"/>
        <dbReference type="ChEBI" id="CHEBI:57569"/>
        <dbReference type="ChEBI" id="CHEBI:59776"/>
        <dbReference type="EC" id="4.1.2.14"/>
    </reaction>
</comment>
<dbReference type="Pfam" id="PF01081">
    <property type="entry name" value="Aldolase"/>
    <property type="match status" value="1"/>
</dbReference>
<dbReference type="OrthoDB" id="9802667at2"/>
<reference evidence="10" key="1">
    <citation type="journal article" date="2013" name="Stand. Genomic Sci.">
        <title>Genome sequence of the thermophilic fresh-water bacterium Spirochaeta caldaria type strain (H1(T)), reclassification of Spirochaeta caldaria, Spirochaeta stenostrepta, and Spirochaeta zuelzerae in the genus Treponema as Treponema caldaria comb. nov., Treponema stenostrepta comb. nov., and Treponema zuelzerae comb. nov., and emendation of the genus Treponema.</title>
        <authorList>
            <person name="Abt B."/>
            <person name="Goker M."/>
            <person name="Scheuner C."/>
            <person name="Han C."/>
            <person name="Lu M."/>
            <person name="Misra M."/>
            <person name="Lapidus A."/>
            <person name="Nolan M."/>
            <person name="Lucas S."/>
            <person name="Hammon N."/>
            <person name="Deshpande S."/>
            <person name="Cheng J.F."/>
            <person name="Tapia R."/>
            <person name="Goodwin L.A."/>
            <person name="Pitluck S."/>
            <person name="Liolios K."/>
            <person name="Pagani I."/>
            <person name="Ivanova N."/>
            <person name="Mavromatis K."/>
            <person name="Mikhailova N."/>
            <person name="Huntemann M."/>
            <person name="Pati A."/>
            <person name="Chen A."/>
            <person name="Palaniappan K."/>
            <person name="Land M."/>
            <person name="Hauser L."/>
            <person name="Jeffries C.D."/>
            <person name="Rohde M."/>
            <person name="Spring S."/>
            <person name="Gronow S."/>
            <person name="Detter J.C."/>
            <person name="Bristow J."/>
            <person name="Eisen J.A."/>
            <person name="Markowitz V."/>
            <person name="Hugenholtz P."/>
            <person name="Kyrpides N.C."/>
            <person name="Woyke T."/>
            <person name="Klenk H.P."/>
        </authorList>
    </citation>
    <scope>NUCLEOTIDE SEQUENCE</scope>
    <source>
        <strain evidence="10">ATCC 51460 / DSM 7334 / H1</strain>
    </source>
</reference>
<dbReference type="eggNOG" id="COG0800">
    <property type="taxonomic scope" value="Bacteria"/>
</dbReference>
<dbReference type="AlphaFoldDB" id="F8F1D5"/>
<dbReference type="NCBIfam" id="TIGR01182">
    <property type="entry name" value="eda"/>
    <property type="match status" value="1"/>
</dbReference>
<dbReference type="KEGG" id="scd:Spica_0625"/>
<evidence type="ECO:0000256" key="3">
    <source>
        <dbReference type="ARBA" id="ARBA00006906"/>
    </source>
</evidence>
<evidence type="ECO:0000313" key="10">
    <source>
        <dbReference type="Proteomes" id="UP000000503"/>
    </source>
</evidence>
<dbReference type="CDD" id="cd00452">
    <property type="entry name" value="KDPG_aldolase"/>
    <property type="match status" value="1"/>
</dbReference>
<organism evidence="9 10">
    <name type="scientific">Gracilinema caldarium (strain ATCC 51460 / DSM 7334 / H1)</name>
    <name type="common">Treponema caldarium</name>
    <dbReference type="NCBI Taxonomy" id="744872"/>
    <lineage>
        <taxon>Bacteria</taxon>
        <taxon>Pseudomonadati</taxon>
        <taxon>Spirochaetota</taxon>
        <taxon>Spirochaetia</taxon>
        <taxon>Spirochaetales</taxon>
        <taxon>Breznakiellaceae</taxon>
        <taxon>Gracilinema</taxon>
    </lineage>
</organism>
<dbReference type="InterPro" id="IPR013785">
    <property type="entry name" value="Aldolase_TIM"/>
</dbReference>
<dbReference type="RefSeq" id="WP_013968091.1">
    <property type="nucleotide sequence ID" value="NC_015732.1"/>
</dbReference>
<sequence>MLNIFTKLSTIGLIPVIKIENPDHAIPLGKALIAGGVPVAEITFRTAAAEEVIERLTNEVPELLVGAGTVINRTLAQKAIKAGAKFIVSPGFNPETVDWCMEQKIPIIPGANTPSLIEQGLSKGLEVFKFFPAENSGGASMIQALSAPFGNVHFVPTGGIDTKNVAEYARLDSVLAIGGSWMVKPDLIQNEKWDEIARLCREARLALQGFSFAHVGINQDNESLATGTAELLSAFGFPQKIGNSSIFAGTCFEVMKSNYRGTRGHIGITCFNVERALSYLKTFGFSGIEETAKREKGVLKVIYLDKEIGGFAVHLVKA</sequence>
<dbReference type="PANTHER" id="PTHR30246">
    <property type="entry name" value="2-KETO-3-DEOXY-6-PHOSPHOGLUCONATE ALDOLASE"/>
    <property type="match status" value="1"/>
</dbReference>
<dbReference type="Proteomes" id="UP000000503">
    <property type="component" value="Chromosome"/>
</dbReference>
<dbReference type="InterPro" id="IPR031337">
    <property type="entry name" value="KDPG/KHG_AS_1"/>
</dbReference>
<evidence type="ECO:0000256" key="8">
    <source>
        <dbReference type="ARBA" id="ARBA00023277"/>
    </source>
</evidence>
<name>F8F1D5_GRAC1</name>
<accession>F8F1D5</accession>
<proteinExistence type="inferred from homology"/>